<sequence length="296" mass="31051">MTWLGPEPDPRVLTSVIGSAAGATGCALTVAGERFQWGDGDAWVSFQVTYDGEAQGTLDLAPASVGPMPEVVAVLGAPLALVRLRIETEQLRRAGDSAARQLVDDRWRAAAEMEQERRGLERDLHDGAQHHLVALRMAFAIAEHSGGSVDDLLSRLDTAERVLVDTAAGVLPVALVSQGLAAALKAELANHDDVALDIDGLRRRYPAVVESAVYFVCMEAVNNAHKHASGAHITVSARDSYRGLEFAVTDDGPGFVVSATGSGLHNLTERAGAVGGTVEVSSTPGEGTTVQGFVPL</sequence>
<dbReference type="EMBL" id="SOCP01000013">
    <property type="protein sequence ID" value="TDV44934.1"/>
    <property type="molecule type" value="Genomic_DNA"/>
</dbReference>
<keyword evidence="7" id="KW-0067">ATP-binding</keyword>
<evidence type="ECO:0000256" key="6">
    <source>
        <dbReference type="ARBA" id="ARBA00022777"/>
    </source>
</evidence>
<dbReference type="GO" id="GO:0046983">
    <property type="term" value="F:protein dimerization activity"/>
    <property type="evidence" value="ECO:0007669"/>
    <property type="project" value="InterPro"/>
</dbReference>
<keyword evidence="5" id="KW-0547">Nucleotide-binding</keyword>
<evidence type="ECO:0000259" key="9">
    <source>
        <dbReference type="Pfam" id="PF02518"/>
    </source>
</evidence>
<evidence type="ECO:0000256" key="8">
    <source>
        <dbReference type="ARBA" id="ARBA00023012"/>
    </source>
</evidence>
<dbReference type="Proteomes" id="UP000294927">
    <property type="component" value="Unassembled WGS sequence"/>
</dbReference>
<feature type="domain" description="Signal transduction histidine kinase subgroup 3 dimerisation and phosphoacceptor" evidence="10">
    <location>
        <begin position="116"/>
        <end position="163"/>
    </location>
</feature>
<evidence type="ECO:0000259" key="10">
    <source>
        <dbReference type="Pfam" id="PF07730"/>
    </source>
</evidence>
<keyword evidence="4" id="KW-0808">Transferase</keyword>
<accession>A0A4R7V7E9</accession>
<keyword evidence="12" id="KW-1185">Reference proteome</keyword>
<dbReference type="InterPro" id="IPR036890">
    <property type="entry name" value="HATPase_C_sf"/>
</dbReference>
<dbReference type="InterPro" id="IPR050482">
    <property type="entry name" value="Sensor_HK_TwoCompSys"/>
</dbReference>
<keyword evidence="8" id="KW-0902">Two-component regulatory system</keyword>
<evidence type="ECO:0000313" key="12">
    <source>
        <dbReference type="Proteomes" id="UP000294927"/>
    </source>
</evidence>
<dbReference type="Pfam" id="PF02518">
    <property type="entry name" value="HATPase_c"/>
    <property type="match status" value="1"/>
</dbReference>
<dbReference type="InterPro" id="IPR011712">
    <property type="entry name" value="Sig_transdc_His_kin_sub3_dim/P"/>
</dbReference>
<evidence type="ECO:0000256" key="2">
    <source>
        <dbReference type="ARBA" id="ARBA00012438"/>
    </source>
</evidence>
<proteinExistence type="predicted"/>
<gene>
    <name evidence="11" type="ORF">CLV71_113193</name>
</gene>
<dbReference type="GO" id="GO:0016020">
    <property type="term" value="C:membrane"/>
    <property type="evidence" value="ECO:0007669"/>
    <property type="project" value="InterPro"/>
</dbReference>
<evidence type="ECO:0000256" key="3">
    <source>
        <dbReference type="ARBA" id="ARBA00022553"/>
    </source>
</evidence>
<dbReference type="GO" id="GO:0000155">
    <property type="term" value="F:phosphorelay sensor kinase activity"/>
    <property type="evidence" value="ECO:0007669"/>
    <property type="project" value="InterPro"/>
</dbReference>
<dbReference type="EC" id="2.7.13.3" evidence="2"/>
<dbReference type="AlphaFoldDB" id="A0A4R7V7E9"/>
<evidence type="ECO:0000313" key="11">
    <source>
        <dbReference type="EMBL" id="TDV44934.1"/>
    </source>
</evidence>
<keyword evidence="6 11" id="KW-0418">Kinase</keyword>
<dbReference type="InterPro" id="IPR003594">
    <property type="entry name" value="HATPase_dom"/>
</dbReference>
<keyword evidence="3" id="KW-0597">Phosphoprotein</keyword>
<evidence type="ECO:0000256" key="7">
    <source>
        <dbReference type="ARBA" id="ARBA00022840"/>
    </source>
</evidence>
<dbReference type="GO" id="GO:0005524">
    <property type="term" value="F:ATP binding"/>
    <property type="evidence" value="ECO:0007669"/>
    <property type="project" value="UniProtKB-KW"/>
</dbReference>
<protein>
    <recommendedName>
        <fullName evidence="2">histidine kinase</fullName>
        <ecNumber evidence="2">2.7.13.3</ecNumber>
    </recommendedName>
</protein>
<dbReference type="CDD" id="cd16917">
    <property type="entry name" value="HATPase_UhpB-NarQ-NarX-like"/>
    <property type="match status" value="1"/>
</dbReference>
<comment type="caution">
    <text evidence="11">The sequence shown here is derived from an EMBL/GenBank/DDBJ whole genome shotgun (WGS) entry which is preliminary data.</text>
</comment>
<dbReference type="SUPFAM" id="SSF55874">
    <property type="entry name" value="ATPase domain of HSP90 chaperone/DNA topoisomerase II/histidine kinase"/>
    <property type="match status" value="1"/>
</dbReference>
<evidence type="ECO:0000256" key="5">
    <source>
        <dbReference type="ARBA" id="ARBA00022741"/>
    </source>
</evidence>
<evidence type="ECO:0000256" key="4">
    <source>
        <dbReference type="ARBA" id="ARBA00022679"/>
    </source>
</evidence>
<feature type="domain" description="Histidine kinase/HSP90-like ATPase" evidence="9">
    <location>
        <begin position="210"/>
        <end position="295"/>
    </location>
</feature>
<dbReference type="Pfam" id="PF07730">
    <property type="entry name" value="HisKA_3"/>
    <property type="match status" value="1"/>
</dbReference>
<dbReference type="PANTHER" id="PTHR24421:SF10">
    <property type="entry name" value="NITRATE_NITRITE SENSOR PROTEIN NARQ"/>
    <property type="match status" value="1"/>
</dbReference>
<dbReference type="PANTHER" id="PTHR24421">
    <property type="entry name" value="NITRATE/NITRITE SENSOR PROTEIN NARX-RELATED"/>
    <property type="match status" value="1"/>
</dbReference>
<organism evidence="11 12">
    <name type="scientific">Actinophytocola oryzae</name>
    <dbReference type="NCBI Taxonomy" id="502181"/>
    <lineage>
        <taxon>Bacteria</taxon>
        <taxon>Bacillati</taxon>
        <taxon>Actinomycetota</taxon>
        <taxon>Actinomycetes</taxon>
        <taxon>Pseudonocardiales</taxon>
        <taxon>Pseudonocardiaceae</taxon>
    </lineage>
</organism>
<reference evidence="11 12" key="1">
    <citation type="submission" date="2019-03" db="EMBL/GenBank/DDBJ databases">
        <title>Genomic Encyclopedia of Archaeal and Bacterial Type Strains, Phase II (KMG-II): from individual species to whole genera.</title>
        <authorList>
            <person name="Goeker M."/>
        </authorList>
    </citation>
    <scope>NUCLEOTIDE SEQUENCE [LARGE SCALE GENOMIC DNA]</scope>
    <source>
        <strain evidence="11 12">DSM 45499</strain>
    </source>
</reference>
<name>A0A4R7V7E9_9PSEU</name>
<dbReference type="Gene3D" id="3.30.565.10">
    <property type="entry name" value="Histidine kinase-like ATPase, C-terminal domain"/>
    <property type="match status" value="1"/>
</dbReference>
<evidence type="ECO:0000256" key="1">
    <source>
        <dbReference type="ARBA" id="ARBA00000085"/>
    </source>
</evidence>
<comment type="catalytic activity">
    <reaction evidence="1">
        <text>ATP + protein L-histidine = ADP + protein N-phospho-L-histidine.</text>
        <dbReference type="EC" id="2.7.13.3"/>
    </reaction>
</comment>